<dbReference type="InterPro" id="IPR008979">
    <property type="entry name" value="Galactose-bd-like_sf"/>
</dbReference>
<sequence length="101" mass="11350">PTPCDRDRLVPLLVKLPDSAFTASTSQLGSEPWQTRRRGTTGLSVWRPQVSRQNEFLQVDLGMPEPVYGVRSAGANSTQYVSSFQLLYSMDNNTFSYVTLY</sequence>
<dbReference type="InterPro" id="IPR000421">
    <property type="entry name" value="FA58C"/>
</dbReference>
<proteinExistence type="predicted"/>
<dbReference type="Pfam" id="PF00754">
    <property type="entry name" value="F5_F8_type_C"/>
    <property type="match status" value="1"/>
</dbReference>
<feature type="domain" description="F5/8 type C" evidence="1">
    <location>
        <begin position="4"/>
        <end position="101"/>
    </location>
</feature>
<dbReference type="AlphaFoldDB" id="A0A1B6K4T4"/>
<evidence type="ECO:0000259" key="1">
    <source>
        <dbReference type="PROSITE" id="PS50022"/>
    </source>
</evidence>
<feature type="non-terminal residue" evidence="2">
    <location>
        <position position="101"/>
    </location>
</feature>
<dbReference type="PANTHER" id="PTHR24543:SF291">
    <property type="entry name" value="SMOKE ALARM, ISOFORM D"/>
    <property type="match status" value="1"/>
</dbReference>
<protein>
    <recommendedName>
        <fullName evidence="1">F5/8 type C domain-containing protein</fullName>
    </recommendedName>
</protein>
<feature type="non-terminal residue" evidence="2">
    <location>
        <position position="1"/>
    </location>
</feature>
<dbReference type="EMBL" id="GECU01001237">
    <property type="protein sequence ID" value="JAT06470.1"/>
    <property type="molecule type" value="Transcribed_RNA"/>
</dbReference>
<name>A0A1B6K4T4_9HEMI</name>
<organism evidence="2">
    <name type="scientific">Homalodisca liturata</name>
    <dbReference type="NCBI Taxonomy" id="320908"/>
    <lineage>
        <taxon>Eukaryota</taxon>
        <taxon>Metazoa</taxon>
        <taxon>Ecdysozoa</taxon>
        <taxon>Arthropoda</taxon>
        <taxon>Hexapoda</taxon>
        <taxon>Insecta</taxon>
        <taxon>Pterygota</taxon>
        <taxon>Neoptera</taxon>
        <taxon>Paraneoptera</taxon>
        <taxon>Hemiptera</taxon>
        <taxon>Auchenorrhyncha</taxon>
        <taxon>Membracoidea</taxon>
        <taxon>Cicadellidae</taxon>
        <taxon>Cicadellinae</taxon>
        <taxon>Proconiini</taxon>
        <taxon>Homalodisca</taxon>
    </lineage>
</organism>
<evidence type="ECO:0000313" key="2">
    <source>
        <dbReference type="EMBL" id="JAT06470.1"/>
    </source>
</evidence>
<gene>
    <name evidence="2" type="ORF">g.53693</name>
</gene>
<accession>A0A1B6K4T4</accession>
<dbReference type="PANTHER" id="PTHR24543">
    <property type="entry name" value="MULTICOPPER OXIDASE-RELATED"/>
    <property type="match status" value="1"/>
</dbReference>
<dbReference type="Gene3D" id="2.60.120.260">
    <property type="entry name" value="Galactose-binding domain-like"/>
    <property type="match status" value="1"/>
</dbReference>
<reference evidence="2" key="1">
    <citation type="submission" date="2015-11" db="EMBL/GenBank/DDBJ databases">
        <title>De novo transcriptome assembly of four potential Pierce s Disease insect vectors from Arizona vineyards.</title>
        <authorList>
            <person name="Tassone E.E."/>
        </authorList>
    </citation>
    <scope>NUCLEOTIDE SEQUENCE</scope>
</reference>
<dbReference type="SUPFAM" id="SSF49785">
    <property type="entry name" value="Galactose-binding domain-like"/>
    <property type="match status" value="1"/>
</dbReference>
<dbReference type="PROSITE" id="PS50022">
    <property type="entry name" value="FA58C_3"/>
    <property type="match status" value="1"/>
</dbReference>